<sequence>MKKMSGEVLSQNEIDALLSAISTGEADAEELKKEVKEKKVKVYDFKRALRFSKDQIRSLTRIHDNFARLLTTHFSAKLRTYIHISVSSVDQVPYEEFIRSIPNMTILNLFDVHPMEGRIMMEVNPTIAYAMLDRVMGGIGITHNKADSLTEIETNIISNLFENALGNYKEAWQSIADIDPEMTEFEVNPQFVQMVSPNETVVVISLNTQIGEISGVINLCIPHVVLEPIIPKLSVHYWMQSDRNEAKPEETKLLEKRIMTAQIPVVALLGASELTIEEFLSLEVGDCITLDKSVTDPLTVLVGNKPKFLGQAGRVNRRQAVQILDHDIRGEQDEQ</sequence>
<dbReference type="Pfam" id="PF01052">
    <property type="entry name" value="FliMN_C"/>
    <property type="match status" value="1"/>
</dbReference>
<accession>I2C560</accession>
<feature type="coiled-coil region" evidence="10">
    <location>
        <begin position="14"/>
        <end position="41"/>
    </location>
</feature>
<protein>
    <recommendedName>
        <fullName evidence="2 8">Flagellar motor switch protein FliM</fullName>
    </recommendedName>
</protein>
<dbReference type="GO" id="GO:0009425">
    <property type="term" value="C:bacterial-type flagellum basal body"/>
    <property type="evidence" value="ECO:0007669"/>
    <property type="project" value="UniProtKB-SubCell"/>
</dbReference>
<dbReference type="GO" id="GO:0003774">
    <property type="term" value="F:cytoskeletal motor activity"/>
    <property type="evidence" value="ECO:0007669"/>
    <property type="project" value="InterPro"/>
</dbReference>
<keyword evidence="12" id="KW-0282">Flagellum</keyword>
<dbReference type="HOGENOM" id="CLU_052646_0_0_9"/>
<dbReference type="CDD" id="cd17908">
    <property type="entry name" value="FliM"/>
    <property type="match status" value="1"/>
</dbReference>
<keyword evidence="10" id="KW-0175">Coiled coil</keyword>
<comment type="function">
    <text evidence="9">One of the proteins that forms a switch complex that is proposed to be located at the base of the basal body. This complex interacts with chemotaxis proteins (such as CheY) in addition to contacting components of the motor that determine the direction of flagellar rotation.</text>
</comment>
<name>I2C560_BACAY</name>
<dbReference type="SUPFAM" id="SSF103039">
    <property type="entry name" value="CheC-like"/>
    <property type="match status" value="1"/>
</dbReference>
<dbReference type="GO" id="GO:0071978">
    <property type="term" value="P:bacterial-type flagellum-dependent swarming motility"/>
    <property type="evidence" value="ECO:0007669"/>
    <property type="project" value="TreeGrafter"/>
</dbReference>
<dbReference type="EMBL" id="CP003332">
    <property type="protein sequence ID" value="AFJ61784.1"/>
    <property type="molecule type" value="Genomic_DNA"/>
</dbReference>
<evidence type="ECO:0000256" key="7">
    <source>
        <dbReference type="ARBA" id="ARBA00023143"/>
    </source>
</evidence>
<dbReference type="NCBIfam" id="TIGR01397">
    <property type="entry name" value="fliM_switch"/>
    <property type="match status" value="1"/>
</dbReference>
<comment type="similarity">
    <text evidence="1 9">Belongs to the FliM family.</text>
</comment>
<keyword evidence="4 9" id="KW-0145">Chemotaxis</keyword>
<evidence type="ECO:0000313" key="13">
    <source>
        <dbReference type="Proteomes" id="UP000002878"/>
    </source>
</evidence>
<dbReference type="PRINTS" id="PR00955">
    <property type="entry name" value="FLGMOTORFLIM"/>
</dbReference>
<proteinExistence type="inferred from homology"/>
<dbReference type="PANTHER" id="PTHR30034:SF6">
    <property type="entry name" value="YOP PROTEINS TRANSLOCATION PROTEIN Q"/>
    <property type="match status" value="1"/>
</dbReference>
<evidence type="ECO:0000256" key="8">
    <source>
        <dbReference type="NCBIfam" id="TIGR01397"/>
    </source>
</evidence>
<evidence type="ECO:0000256" key="6">
    <source>
        <dbReference type="ARBA" id="ARBA00023136"/>
    </source>
</evidence>
<dbReference type="PIRSF" id="PIRSF002888">
    <property type="entry name" value="FliM"/>
    <property type="match status" value="1"/>
</dbReference>
<evidence type="ECO:0000259" key="11">
    <source>
        <dbReference type="Pfam" id="PF01052"/>
    </source>
</evidence>
<keyword evidence="7 9" id="KW-0975">Bacterial flagellum</keyword>
<dbReference type="Gene3D" id="2.30.330.10">
    <property type="entry name" value="SpoA-like"/>
    <property type="match status" value="1"/>
</dbReference>
<gene>
    <name evidence="12" type="primary">fliM</name>
    <name evidence="12" type="ORF">MUS_1786</name>
</gene>
<evidence type="ECO:0000256" key="2">
    <source>
        <dbReference type="ARBA" id="ARBA00021898"/>
    </source>
</evidence>
<evidence type="ECO:0000256" key="1">
    <source>
        <dbReference type="ARBA" id="ARBA00011049"/>
    </source>
</evidence>
<dbReference type="Gene3D" id="3.40.1550.10">
    <property type="entry name" value="CheC-like"/>
    <property type="match status" value="1"/>
</dbReference>
<keyword evidence="12" id="KW-0969">Cilium</keyword>
<reference evidence="12 13" key="1">
    <citation type="journal article" date="2012" name="J. Biotechnol.">
        <title>Genome sequence of the plant growth promoting strain Bacillus amyloliquefaciens subsp. plantarum B9601-Y2 and expression of mersacidin and other secondary metabolites.</title>
        <authorList>
            <person name="He P."/>
            <person name="Hao K."/>
            <person name="Blom J."/>
            <person name="Ruckert C."/>
            <person name="Vater J."/>
            <person name="Mao Z."/>
            <person name="Wu Y."/>
            <person name="Hou M."/>
            <person name="He P."/>
            <person name="He Y."/>
            <person name="Borriss R."/>
        </authorList>
    </citation>
    <scope>NUCLEOTIDE SEQUENCE [LARGE SCALE GENOMIC DNA]</scope>
    <source>
        <strain evidence="12">Y2</strain>
    </source>
</reference>
<evidence type="ECO:0000256" key="4">
    <source>
        <dbReference type="ARBA" id="ARBA00022500"/>
    </source>
</evidence>
<feature type="domain" description="Flagellar motor switch protein FliN-like C-terminal" evidence="11">
    <location>
        <begin position="257"/>
        <end position="325"/>
    </location>
</feature>
<keyword evidence="12" id="KW-0966">Cell projection</keyword>
<dbReference type="PANTHER" id="PTHR30034">
    <property type="entry name" value="FLAGELLAR MOTOR SWITCH PROTEIN FLIM"/>
    <property type="match status" value="1"/>
</dbReference>
<evidence type="ECO:0000256" key="10">
    <source>
        <dbReference type="SAM" id="Coils"/>
    </source>
</evidence>
<keyword evidence="6 9" id="KW-0472">Membrane</keyword>
<dbReference type="AlphaFoldDB" id="I2C560"/>
<keyword evidence="5 9" id="KW-0283">Flagellar rotation</keyword>
<dbReference type="InterPro" id="IPR001543">
    <property type="entry name" value="FliN-like_C"/>
</dbReference>
<dbReference type="Proteomes" id="UP000002878">
    <property type="component" value="Chromosome"/>
</dbReference>
<keyword evidence="3 9" id="KW-1003">Cell membrane</keyword>
<dbReference type="GO" id="GO:0050918">
    <property type="term" value="P:positive chemotaxis"/>
    <property type="evidence" value="ECO:0007669"/>
    <property type="project" value="TreeGrafter"/>
</dbReference>
<dbReference type="GO" id="GO:0005886">
    <property type="term" value="C:plasma membrane"/>
    <property type="evidence" value="ECO:0007669"/>
    <property type="project" value="UniProtKB-SubCell"/>
</dbReference>
<dbReference type="PATRIC" id="fig|1126211.3.peg.1705"/>
<dbReference type="InterPro" id="IPR001689">
    <property type="entry name" value="Flag_FliM"/>
</dbReference>
<evidence type="ECO:0000256" key="3">
    <source>
        <dbReference type="ARBA" id="ARBA00022475"/>
    </source>
</evidence>
<dbReference type="KEGG" id="bqy:MUS_1786"/>
<dbReference type="InterPro" id="IPR028976">
    <property type="entry name" value="CheC-like_sf"/>
</dbReference>
<dbReference type="InterPro" id="IPR036429">
    <property type="entry name" value="SpoA-like_sf"/>
</dbReference>
<comment type="subcellular location">
    <subcellularLocation>
        <location evidence="9">Cell membrane</location>
        <topology evidence="9">Peripheral membrane protein</topology>
    </subcellularLocation>
    <subcellularLocation>
        <location evidence="9">Bacterial flagellum basal body</location>
    </subcellularLocation>
</comment>
<evidence type="ECO:0000256" key="9">
    <source>
        <dbReference type="PIRNR" id="PIRNR002888"/>
    </source>
</evidence>
<evidence type="ECO:0000256" key="5">
    <source>
        <dbReference type="ARBA" id="ARBA00022779"/>
    </source>
</evidence>
<dbReference type="SUPFAM" id="SSF101801">
    <property type="entry name" value="Surface presentation of antigens (SPOA)"/>
    <property type="match status" value="1"/>
</dbReference>
<dbReference type="Pfam" id="PF02154">
    <property type="entry name" value="FliM"/>
    <property type="match status" value="1"/>
</dbReference>
<evidence type="ECO:0000313" key="12">
    <source>
        <dbReference type="EMBL" id="AFJ61784.1"/>
    </source>
</evidence>
<organism evidence="12 13">
    <name type="scientific">Bacillus amyloliquefaciens (strain Y2)</name>
    <name type="common">Bacillus amyloliquefaciens subsp. plantarum (strain B9601-Y2)</name>
    <dbReference type="NCBI Taxonomy" id="1155777"/>
    <lineage>
        <taxon>Bacteria</taxon>
        <taxon>Bacillati</taxon>
        <taxon>Bacillota</taxon>
        <taxon>Bacilli</taxon>
        <taxon>Bacillales</taxon>
        <taxon>Bacillaceae</taxon>
        <taxon>Bacillus</taxon>
        <taxon>Bacillus amyloliquefaciens group</taxon>
    </lineage>
</organism>